<accession>A0A2K4ZKI1</accession>
<name>A0A2K4ZKI1_9FIRM</name>
<gene>
    <name evidence="2" type="ORF">AMURIS_03738</name>
</gene>
<evidence type="ECO:0000313" key="3">
    <source>
        <dbReference type="Proteomes" id="UP000236311"/>
    </source>
</evidence>
<evidence type="ECO:0000313" key="2">
    <source>
        <dbReference type="EMBL" id="SOY31004.1"/>
    </source>
</evidence>
<protein>
    <submittedName>
        <fullName evidence="2">Uncharacterized protein</fullName>
    </submittedName>
</protein>
<evidence type="ECO:0000256" key="1">
    <source>
        <dbReference type="SAM" id="Phobius"/>
    </source>
</evidence>
<keyword evidence="1" id="KW-1133">Transmembrane helix</keyword>
<dbReference type="Proteomes" id="UP000236311">
    <property type="component" value="Unassembled WGS sequence"/>
</dbReference>
<keyword evidence="3" id="KW-1185">Reference proteome</keyword>
<dbReference type="AlphaFoldDB" id="A0A2K4ZKI1"/>
<reference evidence="2 3" key="1">
    <citation type="submission" date="2018-01" db="EMBL/GenBank/DDBJ databases">
        <authorList>
            <person name="Gaut B.S."/>
            <person name="Morton B.R."/>
            <person name="Clegg M.T."/>
            <person name="Duvall M.R."/>
        </authorList>
    </citation>
    <scope>NUCLEOTIDE SEQUENCE [LARGE SCALE GENOMIC DNA]</scope>
    <source>
        <strain evidence="2">GP69</strain>
    </source>
</reference>
<organism evidence="2 3">
    <name type="scientific">Acetatifactor muris</name>
    <dbReference type="NCBI Taxonomy" id="879566"/>
    <lineage>
        <taxon>Bacteria</taxon>
        <taxon>Bacillati</taxon>
        <taxon>Bacillota</taxon>
        <taxon>Clostridia</taxon>
        <taxon>Lachnospirales</taxon>
        <taxon>Lachnospiraceae</taxon>
        <taxon>Acetatifactor</taxon>
    </lineage>
</organism>
<dbReference type="EMBL" id="OFSM01000021">
    <property type="protein sequence ID" value="SOY31004.1"/>
    <property type="molecule type" value="Genomic_DNA"/>
</dbReference>
<keyword evidence="1" id="KW-0472">Membrane</keyword>
<keyword evidence="1" id="KW-0812">Transmembrane</keyword>
<sequence length="91" mass="10693">MRYAVIIYTDTTSKAAVSDYMERLHRDRQRERRRQQRRQYFLKQRLTGIFLLLFTILAVMLTGGDATIAIITVPLGLYLVFTKEMVIDSSF</sequence>
<proteinExistence type="predicted"/>
<dbReference type="RefSeq" id="WP_103241020.1">
    <property type="nucleotide sequence ID" value="NZ_JANJZD010000024.1"/>
</dbReference>
<feature type="transmembrane region" description="Helical" evidence="1">
    <location>
        <begin position="40"/>
        <end position="60"/>
    </location>
</feature>